<dbReference type="Pfam" id="PF19795">
    <property type="entry name" value="DUF6279"/>
    <property type="match status" value="1"/>
</dbReference>
<evidence type="ECO:0000313" key="1">
    <source>
        <dbReference type="EMBL" id="TSE26899.1"/>
    </source>
</evidence>
<dbReference type="OrthoDB" id="5767052at2"/>
<reference evidence="1 2" key="1">
    <citation type="submission" date="2019-07" db="EMBL/GenBank/DDBJ databases">
        <title>Tepidimonas sediminis YIM 72259 draft genome.</title>
        <authorList>
            <person name="Da Costa M.S."/>
            <person name="Froufe H.J.C."/>
            <person name="Egas C."/>
            <person name="Albuquerque L."/>
        </authorList>
    </citation>
    <scope>NUCLEOTIDE SEQUENCE [LARGE SCALE GENOMIC DNA]</scope>
    <source>
        <strain evidence="1 2">YIM 72259</strain>
    </source>
</reference>
<sequence>MRRARLAGWLAAALAALWLAGCGVVTLTYPRLPTIALWQLDSLWDLDEVQHRGVAEALRRWHEWHRHGQLPALAELLVRWQRLAAGTPDAAAVCREGEALRALLREAGERTVDDLARWLPTPTDAQLAHWQRRLAERDEEWRRDWGDPDPDRGLRLRRTRERLEMFYGRLDDAQRRWLRDRLAASPYRPDLAWAERQRRQADWLDTARRLRGLDSAAARAEVRALWARTWRSPDPALAAWQDEAWAQGCAWLADWHARATPAQRERAVAQLQAWERELRALAGGNGPNGR</sequence>
<organism evidence="1 2">
    <name type="scientific">Tepidimonas sediminis</name>
    <dbReference type="NCBI Taxonomy" id="2588941"/>
    <lineage>
        <taxon>Bacteria</taxon>
        <taxon>Pseudomonadati</taxon>
        <taxon>Pseudomonadota</taxon>
        <taxon>Betaproteobacteria</taxon>
        <taxon>Burkholderiales</taxon>
        <taxon>Tepidimonas</taxon>
    </lineage>
</organism>
<keyword evidence="2" id="KW-1185">Reference proteome</keyword>
<dbReference type="PROSITE" id="PS51257">
    <property type="entry name" value="PROKAR_LIPOPROTEIN"/>
    <property type="match status" value="1"/>
</dbReference>
<evidence type="ECO:0008006" key="3">
    <source>
        <dbReference type="Google" id="ProtNLM"/>
    </source>
</evidence>
<name>A0A554WTK7_9BURK</name>
<proteinExistence type="predicted"/>
<dbReference type="RefSeq" id="WP_143893493.1">
    <property type="nucleotide sequence ID" value="NZ_VJND01000002.1"/>
</dbReference>
<dbReference type="Proteomes" id="UP000320225">
    <property type="component" value="Unassembled WGS sequence"/>
</dbReference>
<protein>
    <recommendedName>
        <fullName evidence="3">Lipoprotein</fullName>
    </recommendedName>
</protein>
<accession>A0A554WTK7</accession>
<dbReference type="EMBL" id="VJND01000002">
    <property type="protein sequence ID" value="TSE26899.1"/>
    <property type="molecule type" value="Genomic_DNA"/>
</dbReference>
<gene>
    <name evidence="1" type="ORF">Tsedi_00609</name>
</gene>
<evidence type="ECO:0000313" key="2">
    <source>
        <dbReference type="Proteomes" id="UP000320225"/>
    </source>
</evidence>
<dbReference type="AlphaFoldDB" id="A0A554WTK7"/>
<comment type="caution">
    <text evidence="1">The sequence shown here is derived from an EMBL/GenBank/DDBJ whole genome shotgun (WGS) entry which is preliminary data.</text>
</comment>